<evidence type="ECO:0000256" key="1">
    <source>
        <dbReference type="SAM" id="MobiDB-lite"/>
    </source>
</evidence>
<reference evidence="2 3" key="1">
    <citation type="submission" date="2018-02" db="EMBL/GenBank/DDBJ databases">
        <title>The genomes of Aspergillus section Nigri reveals drivers in fungal speciation.</title>
        <authorList>
            <consortium name="DOE Joint Genome Institute"/>
            <person name="Vesth T.C."/>
            <person name="Nybo J."/>
            <person name="Theobald S."/>
            <person name="Brandl J."/>
            <person name="Frisvad J.C."/>
            <person name="Nielsen K.F."/>
            <person name="Lyhne E.K."/>
            <person name="Kogle M.E."/>
            <person name="Kuo A."/>
            <person name="Riley R."/>
            <person name="Clum A."/>
            <person name="Nolan M."/>
            <person name="Lipzen A."/>
            <person name="Salamov A."/>
            <person name="Henrissat B."/>
            <person name="Wiebenga A."/>
            <person name="De vries R.P."/>
            <person name="Grigoriev I.V."/>
            <person name="Mortensen U.H."/>
            <person name="Andersen M.R."/>
            <person name="Baker S.E."/>
        </authorList>
    </citation>
    <scope>NUCLEOTIDE SEQUENCE [LARGE SCALE GENOMIC DNA]</scope>
    <source>
        <strain evidence="2 3">CBS 115571</strain>
    </source>
</reference>
<name>A0A2V5GVF4_ASPV1</name>
<organism evidence="2 3">
    <name type="scientific">Aspergillus violaceofuscus (strain CBS 115571)</name>
    <dbReference type="NCBI Taxonomy" id="1450538"/>
    <lineage>
        <taxon>Eukaryota</taxon>
        <taxon>Fungi</taxon>
        <taxon>Dikarya</taxon>
        <taxon>Ascomycota</taxon>
        <taxon>Pezizomycotina</taxon>
        <taxon>Eurotiomycetes</taxon>
        <taxon>Eurotiomycetidae</taxon>
        <taxon>Eurotiales</taxon>
        <taxon>Aspergillaceae</taxon>
        <taxon>Aspergillus</taxon>
    </lineage>
</organism>
<feature type="region of interest" description="Disordered" evidence="1">
    <location>
        <begin position="1"/>
        <end position="41"/>
    </location>
</feature>
<keyword evidence="3" id="KW-1185">Reference proteome</keyword>
<protein>
    <submittedName>
        <fullName evidence="2">Uncharacterized protein</fullName>
    </submittedName>
</protein>
<dbReference type="EMBL" id="KZ825185">
    <property type="protein sequence ID" value="PYI15469.1"/>
    <property type="molecule type" value="Genomic_DNA"/>
</dbReference>
<gene>
    <name evidence="2" type="ORF">BO99DRAFT_436315</name>
</gene>
<evidence type="ECO:0000313" key="2">
    <source>
        <dbReference type="EMBL" id="PYI15469.1"/>
    </source>
</evidence>
<dbReference type="Proteomes" id="UP000249829">
    <property type="component" value="Unassembled WGS sequence"/>
</dbReference>
<feature type="compositionally biased region" description="Polar residues" evidence="1">
    <location>
        <begin position="23"/>
        <end position="32"/>
    </location>
</feature>
<sequence length="75" mass="8108">MASATGIPQLHPDSIDSREDSPLLSTPGNGPQSDDDNASLYPNLYRGTALAAQVGILLVRTHHIRPLIHRTTPRI</sequence>
<proteinExistence type="predicted"/>
<dbReference type="AlphaFoldDB" id="A0A2V5GVF4"/>
<accession>A0A2V5GVF4</accession>
<evidence type="ECO:0000313" key="3">
    <source>
        <dbReference type="Proteomes" id="UP000249829"/>
    </source>
</evidence>